<sequence length="1168" mass="130003">MTGDDALSGAAGGLLQVLRPGAVLRGLAGPEPVTIVAVDRLTDDAANVAYRTESGALAERMVFADQLPGLSPVQAGAAFSFAGDPASFKLAAEARRMRLAYLFDPQAALGTSDVDPLPHQLRAVYEEMLPRHPLRYVLADDPGAGKTIMAGLLVKELLIRGDAQNVMVVAPGSLVDQWGDEMRDKFGLDFTQLTKDQIEQGGNPFARGGLWLARLDVLARNNDAILDKACEVDWDLVIFDEAHKLSATVFGGEVKKTKRYQLGERLGAARNTLLMTATPHSGKEEQFQLFLALLDADRFEGVVREGTRRVDVSDLMRRLVKEELLRFDGTRLFPERRSYTVQYPLSDAEAALYAAVTDYVRDQMNLADRLQDQDNRRRVAVGFALTTLQRRLASSPAAIHRSLERRLHRLQSELREARLGLATRPVNLEVDADNVDELTDEEREALEDTAVSTATAAASIPELETEIAALRLLEEQARAIRNSGSYSKWNRLRETLDDAAPMRDDSGARRKVIIFTEHKDTLDDLTARLRNHLGRDDAVVTIHGGTRREDRRKAQETFRTGASCVFLVATDAAGEGVNLQNAHLLINYDLPWNPNRIEQRFGRVHRIGQHEVCHMWSLVAKDTREGDVYARLLEKLEQQRSALGGRVYDVLGQVFEGTSLRDLMIQAVRDGDAPETRARLFEVVDAHVGDGIRDLLAADQLVPTALTGSDIEQVRREMDRAEAARLQPHHVEAFFANAFADLGGSLRVREQHRYEIRSVPAAIKDQDRIIGRGTPVVGAYSRVAFDRAHVRVEGHAADATLMHPGHPLMAAVLSLIGDRHGDTLRHGAVLVERHDAAVDPYVVCLLEHEVTDGRADATGQLQVISRRVQYVRLDPDGTVSPITQTPIPNLDPPTDEERDAAQDVLKQPWCQASDLDRRMVAYASATVARAHVEAVTAVTQERVDKTKRLVRERLQREINYWDRRAGEIRENERAGKRSRLPADQAQARAEELARRLDRRIRELDLEGAVAATPPRVTGAALVIPQGWIDSLTDPEGARARARETQRIERIAVDVVLAIEAALGHRTVEMAHNNPGYDIESDTPDGLDFIEVKGRVEGENTFVLTRQEAVTALNKRRHSVLALVRVHADDTTTVRYVREPITEPIQPWQTAVEADWNYFWNRGTEMAPQ</sequence>
<evidence type="ECO:0000313" key="9">
    <source>
        <dbReference type="Proteomes" id="UP000198386"/>
    </source>
</evidence>
<dbReference type="Gene3D" id="3.40.50.300">
    <property type="entry name" value="P-loop containing nucleotide triphosphate hydrolases"/>
    <property type="match status" value="1"/>
</dbReference>
<dbReference type="CDD" id="cd18011">
    <property type="entry name" value="DEXDc_RapA"/>
    <property type="match status" value="1"/>
</dbReference>
<dbReference type="SUPFAM" id="SSF52540">
    <property type="entry name" value="P-loop containing nucleoside triphosphate hydrolases"/>
    <property type="match status" value="2"/>
</dbReference>
<proteinExistence type="predicted"/>
<dbReference type="InterPro" id="IPR024975">
    <property type="entry name" value="NOV_C"/>
</dbReference>
<dbReference type="OrthoDB" id="9814088at2"/>
<protein>
    <recommendedName>
        <fullName evidence="10">SNF2 family N-terminal domain-containing protein</fullName>
    </recommendedName>
</protein>
<dbReference type="GO" id="GO:0016787">
    <property type="term" value="F:hydrolase activity"/>
    <property type="evidence" value="ECO:0007669"/>
    <property type="project" value="UniProtKB-KW"/>
</dbReference>
<evidence type="ECO:0000256" key="3">
    <source>
        <dbReference type="ARBA" id="ARBA00022806"/>
    </source>
</evidence>
<evidence type="ECO:0000256" key="4">
    <source>
        <dbReference type="ARBA" id="ARBA00022840"/>
    </source>
</evidence>
<keyword evidence="3" id="KW-0347">Helicase</keyword>
<evidence type="ECO:0000259" key="7">
    <source>
        <dbReference type="PROSITE" id="PS51194"/>
    </source>
</evidence>
<dbReference type="InterPro" id="IPR057342">
    <property type="entry name" value="DEXDc_RapA"/>
</dbReference>
<dbReference type="InterPro" id="IPR049730">
    <property type="entry name" value="SNF2/RAD54-like_C"/>
</dbReference>
<name>A0A238ZG18_9ACTN</name>
<dbReference type="SMART" id="SM00487">
    <property type="entry name" value="DEXDc"/>
    <property type="match status" value="1"/>
</dbReference>
<dbReference type="Proteomes" id="UP000198386">
    <property type="component" value="Unassembled WGS sequence"/>
</dbReference>
<evidence type="ECO:0000256" key="1">
    <source>
        <dbReference type="ARBA" id="ARBA00022741"/>
    </source>
</evidence>
<dbReference type="PROSITE" id="PS51192">
    <property type="entry name" value="HELICASE_ATP_BIND_1"/>
    <property type="match status" value="1"/>
</dbReference>
<dbReference type="GO" id="GO:0005524">
    <property type="term" value="F:ATP binding"/>
    <property type="evidence" value="ECO:0007669"/>
    <property type="project" value="InterPro"/>
</dbReference>
<dbReference type="Pfam" id="PF04851">
    <property type="entry name" value="ResIII"/>
    <property type="match status" value="1"/>
</dbReference>
<evidence type="ECO:0000313" key="8">
    <source>
        <dbReference type="EMBL" id="SNR82287.1"/>
    </source>
</evidence>
<dbReference type="SMART" id="SM00490">
    <property type="entry name" value="HELICc"/>
    <property type="match status" value="1"/>
</dbReference>
<feature type="region of interest" description="Disordered" evidence="5">
    <location>
        <begin position="877"/>
        <end position="900"/>
    </location>
</feature>
<dbReference type="InterPro" id="IPR038718">
    <property type="entry name" value="SNF2-like_sf"/>
</dbReference>
<keyword evidence="2" id="KW-0378">Hydrolase</keyword>
<accession>A0A238ZG18</accession>
<dbReference type="Pfam" id="PF13020">
    <property type="entry name" value="NOV_C"/>
    <property type="match status" value="1"/>
</dbReference>
<evidence type="ECO:0000256" key="5">
    <source>
        <dbReference type="SAM" id="MobiDB-lite"/>
    </source>
</evidence>
<reference evidence="9" key="1">
    <citation type="submission" date="2017-06" db="EMBL/GenBank/DDBJ databases">
        <authorList>
            <person name="Varghese N."/>
            <person name="Submissions S."/>
        </authorList>
    </citation>
    <scope>NUCLEOTIDE SEQUENCE [LARGE SCALE GENOMIC DNA]</scope>
    <source>
        <strain evidence="9">DSM 45423</strain>
    </source>
</reference>
<keyword evidence="1" id="KW-0547">Nucleotide-binding</keyword>
<dbReference type="PROSITE" id="PS51194">
    <property type="entry name" value="HELICASE_CTER"/>
    <property type="match status" value="1"/>
</dbReference>
<dbReference type="InterPro" id="IPR006935">
    <property type="entry name" value="Helicase/UvrB_N"/>
</dbReference>
<dbReference type="InterPro" id="IPR027417">
    <property type="entry name" value="P-loop_NTPase"/>
</dbReference>
<evidence type="ECO:0008006" key="10">
    <source>
        <dbReference type="Google" id="ProtNLM"/>
    </source>
</evidence>
<feature type="domain" description="Helicase ATP-binding" evidence="6">
    <location>
        <begin position="127"/>
        <end position="297"/>
    </location>
</feature>
<gene>
    <name evidence="8" type="ORF">SAMN04488107_0057</name>
</gene>
<evidence type="ECO:0000256" key="2">
    <source>
        <dbReference type="ARBA" id="ARBA00022801"/>
    </source>
</evidence>
<organism evidence="8 9">
    <name type="scientific">Geodermatophilus saharensis</name>
    <dbReference type="NCBI Taxonomy" id="1137994"/>
    <lineage>
        <taxon>Bacteria</taxon>
        <taxon>Bacillati</taxon>
        <taxon>Actinomycetota</taxon>
        <taxon>Actinomycetes</taxon>
        <taxon>Geodermatophilales</taxon>
        <taxon>Geodermatophilaceae</taxon>
        <taxon>Geodermatophilus</taxon>
    </lineage>
</organism>
<dbReference type="Pfam" id="PF00271">
    <property type="entry name" value="Helicase_C"/>
    <property type="match status" value="1"/>
</dbReference>
<dbReference type="EMBL" id="FZOH01000001">
    <property type="protein sequence ID" value="SNR82287.1"/>
    <property type="molecule type" value="Genomic_DNA"/>
</dbReference>
<evidence type="ECO:0000259" key="6">
    <source>
        <dbReference type="PROSITE" id="PS51192"/>
    </source>
</evidence>
<dbReference type="CDD" id="cd18793">
    <property type="entry name" value="SF2_C_SNF"/>
    <property type="match status" value="1"/>
</dbReference>
<dbReference type="InterPro" id="IPR001650">
    <property type="entry name" value="Helicase_C-like"/>
</dbReference>
<dbReference type="RefSeq" id="WP_089401939.1">
    <property type="nucleotide sequence ID" value="NZ_FZOH01000001.1"/>
</dbReference>
<dbReference type="Gene3D" id="3.40.50.10810">
    <property type="entry name" value="Tandem AAA-ATPase domain"/>
    <property type="match status" value="1"/>
</dbReference>
<dbReference type="PANTHER" id="PTHR10799">
    <property type="entry name" value="SNF2/RAD54 HELICASE FAMILY"/>
    <property type="match status" value="1"/>
</dbReference>
<dbReference type="AlphaFoldDB" id="A0A238ZG18"/>
<dbReference type="GO" id="GO:0003677">
    <property type="term" value="F:DNA binding"/>
    <property type="evidence" value="ECO:0007669"/>
    <property type="project" value="InterPro"/>
</dbReference>
<keyword evidence="4" id="KW-0067">ATP-binding</keyword>
<dbReference type="InterPro" id="IPR014001">
    <property type="entry name" value="Helicase_ATP-bd"/>
</dbReference>
<feature type="domain" description="Helicase C-terminal" evidence="7">
    <location>
        <begin position="495"/>
        <end position="655"/>
    </location>
</feature>
<keyword evidence="9" id="KW-1185">Reference proteome</keyword>